<accession>A0ABR1D1D0</accession>
<evidence type="ECO:0000259" key="1">
    <source>
        <dbReference type="Pfam" id="PF00078"/>
    </source>
</evidence>
<gene>
    <name evidence="2" type="primary">Necator_chrIII.g11964</name>
    <name evidence="2" type="ORF">RB195_011198</name>
</gene>
<evidence type="ECO:0000313" key="2">
    <source>
        <dbReference type="EMBL" id="KAK6744349.1"/>
    </source>
</evidence>
<name>A0ABR1D1D0_NECAM</name>
<dbReference type="InterPro" id="IPR000477">
    <property type="entry name" value="RT_dom"/>
</dbReference>
<evidence type="ECO:0000313" key="3">
    <source>
        <dbReference type="Proteomes" id="UP001303046"/>
    </source>
</evidence>
<protein>
    <recommendedName>
        <fullName evidence="1">Reverse transcriptase domain-containing protein</fullName>
    </recommendedName>
</protein>
<dbReference type="Proteomes" id="UP001303046">
    <property type="component" value="Unassembled WGS sequence"/>
</dbReference>
<organism evidence="2 3">
    <name type="scientific">Necator americanus</name>
    <name type="common">Human hookworm</name>
    <dbReference type="NCBI Taxonomy" id="51031"/>
    <lineage>
        <taxon>Eukaryota</taxon>
        <taxon>Metazoa</taxon>
        <taxon>Ecdysozoa</taxon>
        <taxon>Nematoda</taxon>
        <taxon>Chromadorea</taxon>
        <taxon>Rhabditida</taxon>
        <taxon>Rhabditina</taxon>
        <taxon>Rhabditomorpha</taxon>
        <taxon>Strongyloidea</taxon>
        <taxon>Ancylostomatidae</taxon>
        <taxon>Bunostominae</taxon>
        <taxon>Necator</taxon>
    </lineage>
</organism>
<proteinExistence type="predicted"/>
<keyword evidence="3" id="KW-1185">Reference proteome</keyword>
<reference evidence="2 3" key="1">
    <citation type="submission" date="2023-08" db="EMBL/GenBank/DDBJ databases">
        <title>A Necator americanus chromosomal reference genome.</title>
        <authorList>
            <person name="Ilik V."/>
            <person name="Petrzelkova K.J."/>
            <person name="Pardy F."/>
            <person name="Fuh T."/>
            <person name="Niatou-Singa F.S."/>
            <person name="Gouil Q."/>
            <person name="Baker L."/>
            <person name="Ritchie M.E."/>
            <person name="Jex A.R."/>
            <person name="Gazzola D."/>
            <person name="Li H."/>
            <person name="Toshio Fujiwara R."/>
            <person name="Zhan B."/>
            <person name="Aroian R.V."/>
            <person name="Pafco B."/>
            <person name="Schwarz E.M."/>
        </authorList>
    </citation>
    <scope>NUCLEOTIDE SEQUENCE [LARGE SCALE GENOMIC DNA]</scope>
    <source>
        <strain evidence="2 3">Aroian</strain>
        <tissue evidence="2">Whole animal</tissue>
    </source>
</reference>
<dbReference type="PANTHER" id="PTHR19446">
    <property type="entry name" value="REVERSE TRANSCRIPTASES"/>
    <property type="match status" value="1"/>
</dbReference>
<sequence>MTALQTPDLTTTASRRGMEKVIHDFCSDLFHSHVHLPSHHLREDGHVVSKVLPSEVRHAITSVKNPTSYGLDRIKPDHLNYLPPVLINTQARLFTRYLSECKAPKQCKTSKTVLLSKKGDAQDISNYRPKCLLSVIYKLFTRIILNRIERTSDEGQPCEQAGFQKGFSTIDHIHTVSKLIEVSREYKMPLCFNFINLKKAFDTIETEAVVENALRGLEWGQCGGDS</sequence>
<dbReference type="EMBL" id="JAVFWL010000003">
    <property type="protein sequence ID" value="KAK6744349.1"/>
    <property type="molecule type" value="Genomic_DNA"/>
</dbReference>
<dbReference type="CDD" id="cd01650">
    <property type="entry name" value="RT_nLTR_like"/>
    <property type="match status" value="1"/>
</dbReference>
<feature type="domain" description="Reverse transcriptase" evidence="1">
    <location>
        <begin position="117"/>
        <end position="208"/>
    </location>
</feature>
<dbReference type="Pfam" id="PF00078">
    <property type="entry name" value="RVT_1"/>
    <property type="match status" value="1"/>
</dbReference>
<comment type="caution">
    <text evidence="2">The sequence shown here is derived from an EMBL/GenBank/DDBJ whole genome shotgun (WGS) entry which is preliminary data.</text>
</comment>